<dbReference type="InterPro" id="IPR029058">
    <property type="entry name" value="AB_hydrolase_fold"/>
</dbReference>
<evidence type="ECO:0000313" key="8">
    <source>
        <dbReference type="Proteomes" id="UP000264146"/>
    </source>
</evidence>
<dbReference type="PRINTS" id="PR00793">
    <property type="entry name" value="PROAMNOPTASE"/>
</dbReference>
<dbReference type="EMBL" id="LR962863">
    <property type="protein sequence ID" value="CAD7358770.1"/>
    <property type="molecule type" value="Genomic_DNA"/>
</dbReference>
<evidence type="ECO:0000256" key="1">
    <source>
        <dbReference type="ARBA" id="ARBA00008645"/>
    </source>
</evidence>
<evidence type="ECO:0000313" key="5">
    <source>
        <dbReference type="EMBL" id="CAD7358770.1"/>
    </source>
</evidence>
<reference evidence="7" key="2">
    <citation type="submission" date="2018-06" db="EMBL/GenBank/DDBJ databases">
        <authorList>
            <consortium name="Pathogen Informatics"/>
            <person name="Doyle S."/>
        </authorList>
    </citation>
    <scope>NUCLEOTIDE SEQUENCE [LARGE SCALE GENOMIC DNA]</scope>
    <source>
        <strain evidence="7">NCTC12218</strain>
    </source>
</reference>
<evidence type="ECO:0000313" key="7">
    <source>
        <dbReference type="EMBL" id="SUM86695.1"/>
    </source>
</evidence>
<comment type="similarity">
    <text evidence="1">Belongs to the AB hydrolase superfamily.</text>
</comment>
<dbReference type="GO" id="GO:0004177">
    <property type="term" value="F:aminopeptidase activity"/>
    <property type="evidence" value="ECO:0007669"/>
    <property type="project" value="UniProtKB-EC"/>
</dbReference>
<dbReference type="Pfam" id="PF00561">
    <property type="entry name" value="Abhydrolase_1"/>
    <property type="match status" value="1"/>
</dbReference>
<dbReference type="GO" id="GO:0006508">
    <property type="term" value="P:proteolysis"/>
    <property type="evidence" value="ECO:0007669"/>
    <property type="project" value="InterPro"/>
</dbReference>
<dbReference type="AlphaFoldDB" id="A0A7Z7QMT5"/>
<protein>
    <submittedName>
        <fullName evidence="7">Alpha/beta hydrolase</fullName>
    </submittedName>
</protein>
<dbReference type="InterPro" id="IPR000073">
    <property type="entry name" value="AB_hydrolase_1"/>
</dbReference>
<dbReference type="EMBL" id="UHEF01000001">
    <property type="protein sequence ID" value="SUM86695.1"/>
    <property type="molecule type" value="Genomic_DNA"/>
</dbReference>
<dbReference type="InterPro" id="IPR002410">
    <property type="entry name" value="Peptidase_S33"/>
</dbReference>
<sequence>MKTYIEADGRKVKKLYLSLNGHRQGVIIETKDEQNPILLVVHGGPGFPLYPFFRAHHIDLTDQYTVVYWDQSGTGMSYTRQIVGMCDLIDDLYQLIQFLRLHFHQDKVFLMCHSFGTIIGTHVAHRYPEVIAAYIGMGQLGNVFHNEQLILDHLRFLAHEENNQNAVKRLNRVHLTRQFNTNRYYGRVRQRYTERYKVGFSSHGYSLWRMFKVMMSTPYYKLIERINIVRGSLSTFEHLTNEMANVDLNDIAQEITVPFYVLQGVHDLQTTYEDSKAFFDRVASKDKHFYAFQDTAHAPFIDEPQKMLAIMHKIVDHDVRSSCTT</sequence>
<dbReference type="Proteomes" id="UP000572988">
    <property type="component" value="Unassembled WGS sequence"/>
</dbReference>
<dbReference type="InterPro" id="IPR050266">
    <property type="entry name" value="AB_hydrolase_sf"/>
</dbReference>
<feature type="domain" description="AB hydrolase-1" evidence="4">
    <location>
        <begin position="36"/>
        <end position="304"/>
    </location>
</feature>
<evidence type="ECO:0000256" key="2">
    <source>
        <dbReference type="ARBA" id="ARBA00010088"/>
    </source>
</evidence>
<name>A0A7Z7QMT5_STASC</name>
<evidence type="ECO:0000259" key="4">
    <source>
        <dbReference type="Pfam" id="PF00561"/>
    </source>
</evidence>
<proteinExistence type="inferred from homology"/>
<dbReference type="Proteomes" id="UP000264146">
    <property type="component" value="Chromosome"/>
</dbReference>
<gene>
    <name evidence="6" type="ORF">C1O36_01860</name>
    <name evidence="7" type="ORF">NCTC12218_00354</name>
</gene>
<dbReference type="GO" id="GO:0016020">
    <property type="term" value="C:membrane"/>
    <property type="evidence" value="ECO:0007669"/>
    <property type="project" value="TreeGrafter"/>
</dbReference>
<dbReference type="PANTHER" id="PTHR43798:SF33">
    <property type="entry name" value="HYDROLASE, PUTATIVE (AFU_ORTHOLOGUE AFUA_2G14860)-RELATED"/>
    <property type="match status" value="1"/>
</dbReference>
<keyword evidence="3 7" id="KW-0378">Hydrolase</keyword>
<reference evidence="5 8" key="3">
    <citation type="submission" date="2020-11" db="EMBL/GenBank/DDBJ databases">
        <authorList>
            <consortium name="Pathogen Informatics"/>
        </authorList>
    </citation>
    <scope>NUCLEOTIDE SEQUENCE [LARGE SCALE GENOMIC DNA]</scope>
    <source>
        <strain evidence="5 8">NCTC12218</strain>
    </source>
</reference>
<comment type="similarity">
    <text evidence="2">Belongs to the peptidase S33 family.</text>
</comment>
<dbReference type="EMBL" id="POVK01000004">
    <property type="protein sequence ID" value="NHA33284.1"/>
    <property type="molecule type" value="Genomic_DNA"/>
</dbReference>
<organism evidence="7">
    <name type="scientific">Staphylococcus schleiferi</name>
    <dbReference type="NCBI Taxonomy" id="1295"/>
    <lineage>
        <taxon>Bacteria</taxon>
        <taxon>Bacillati</taxon>
        <taxon>Bacillota</taxon>
        <taxon>Bacilli</taxon>
        <taxon>Bacillales</taxon>
        <taxon>Staphylococcaceae</taxon>
        <taxon>Staphylococcus</taxon>
    </lineage>
</organism>
<evidence type="ECO:0000313" key="6">
    <source>
        <dbReference type="EMBL" id="NHA33284.1"/>
    </source>
</evidence>
<dbReference type="PANTHER" id="PTHR43798">
    <property type="entry name" value="MONOACYLGLYCEROL LIPASE"/>
    <property type="match status" value="1"/>
</dbReference>
<dbReference type="Gene3D" id="3.40.50.1820">
    <property type="entry name" value="alpha/beta hydrolase"/>
    <property type="match status" value="1"/>
</dbReference>
<keyword evidence="9" id="KW-1185">Reference proteome</keyword>
<dbReference type="RefSeq" id="WP_016426061.1">
    <property type="nucleotide sequence ID" value="NZ_CABKRV010000002.1"/>
</dbReference>
<dbReference type="SUPFAM" id="SSF53474">
    <property type="entry name" value="alpha/beta-Hydrolases"/>
    <property type="match status" value="1"/>
</dbReference>
<evidence type="ECO:0000313" key="9">
    <source>
        <dbReference type="Proteomes" id="UP000572988"/>
    </source>
</evidence>
<evidence type="ECO:0000256" key="3">
    <source>
        <dbReference type="ARBA" id="ARBA00022801"/>
    </source>
</evidence>
<accession>A0A7Z7QMT5</accession>
<reference evidence="6 9" key="1">
    <citation type="submission" date="2018-01" db="EMBL/GenBank/DDBJ databases">
        <title>Complete genome sequence of Staphylococcus Scheliferi isolated from human.</title>
        <authorList>
            <person name="Abouelkhair M.A."/>
            <person name="Bemis D.A."/>
            <person name="Kania S.A."/>
        </authorList>
    </citation>
    <scope>NUCLEOTIDE SEQUENCE [LARGE SCALE GENOMIC DNA]</scope>
    <source>
        <strain evidence="6 9">ATCC 43808</strain>
    </source>
</reference>